<sequence length="257" mass="27462">MTDKSTPLILDALTRAAAERSGVPLHASKTEAGLFPNTAAGKAAAKRCRDDQMLQTLPADPKSKPREVCTITERGLQHLMQQVSPKKVLEDFVRILEERRGQVDELLADVSRMAQNLDGLKAAVAAALPDVTTARVPVPGPVNRLTEADHAAAPRTNGSVATLVAKTTVTDVAAAIQTHLSDWAAEAARDCPLPELYQAISCGHAGCSVGLFHDALRQLHTAGRVYLHPWTGPLYAVPEPTFALLVGHNVAYYASAR</sequence>
<evidence type="ECO:0000313" key="1">
    <source>
        <dbReference type="EMBL" id="QEL20956.1"/>
    </source>
</evidence>
<evidence type="ECO:0000313" key="2">
    <source>
        <dbReference type="Proteomes" id="UP000324974"/>
    </source>
</evidence>
<keyword evidence="2" id="KW-1185">Reference proteome</keyword>
<reference evidence="2" key="1">
    <citation type="submission" date="2019-08" db="EMBL/GenBank/DDBJ databases">
        <title>Limnoglobus roseus gen. nov., sp. nov., a novel freshwater planctomycete with a giant genome from the family Gemmataceae.</title>
        <authorList>
            <person name="Kulichevskaya I.S."/>
            <person name="Naumoff D.G."/>
            <person name="Miroshnikov K."/>
            <person name="Ivanova A."/>
            <person name="Philippov D.A."/>
            <person name="Hakobyan A."/>
            <person name="Rijpstra I.C."/>
            <person name="Sinninghe Damste J.S."/>
            <person name="Liesack W."/>
            <person name="Dedysh S.N."/>
        </authorList>
    </citation>
    <scope>NUCLEOTIDE SEQUENCE [LARGE SCALE GENOMIC DNA]</scope>
    <source>
        <strain evidence="2">PX52</strain>
    </source>
</reference>
<dbReference type="EMBL" id="CP042425">
    <property type="protein sequence ID" value="QEL20956.1"/>
    <property type="molecule type" value="Genomic_DNA"/>
</dbReference>
<protein>
    <submittedName>
        <fullName evidence="1">Uncharacterized protein</fullName>
    </submittedName>
</protein>
<name>A0A5C1ASD9_9BACT</name>
<dbReference type="KEGG" id="lrs:PX52LOC_08084"/>
<proteinExistence type="predicted"/>
<dbReference type="AlphaFoldDB" id="A0A5C1ASD9"/>
<organism evidence="1 2">
    <name type="scientific">Limnoglobus roseus</name>
    <dbReference type="NCBI Taxonomy" id="2598579"/>
    <lineage>
        <taxon>Bacteria</taxon>
        <taxon>Pseudomonadati</taxon>
        <taxon>Planctomycetota</taxon>
        <taxon>Planctomycetia</taxon>
        <taxon>Gemmatales</taxon>
        <taxon>Gemmataceae</taxon>
        <taxon>Limnoglobus</taxon>
    </lineage>
</organism>
<gene>
    <name evidence="1" type="ORF">PX52LOC_08084</name>
</gene>
<dbReference type="OrthoDB" id="272893at2"/>
<accession>A0A5C1ASD9</accession>
<dbReference type="RefSeq" id="WP_149115199.1">
    <property type="nucleotide sequence ID" value="NZ_CP042425.1"/>
</dbReference>
<dbReference type="Proteomes" id="UP000324974">
    <property type="component" value="Chromosome"/>
</dbReference>